<keyword evidence="1" id="KW-0805">Transcription regulation</keyword>
<dbReference type="InterPro" id="IPR001647">
    <property type="entry name" value="HTH_TetR"/>
</dbReference>
<evidence type="ECO:0000313" key="7">
    <source>
        <dbReference type="Proteomes" id="UP001160130"/>
    </source>
</evidence>
<evidence type="ECO:0000256" key="2">
    <source>
        <dbReference type="ARBA" id="ARBA00023125"/>
    </source>
</evidence>
<organism evidence="6 7">
    <name type="scientific">Mycolicibacterium frederiksbergense</name>
    <dbReference type="NCBI Taxonomy" id="117567"/>
    <lineage>
        <taxon>Bacteria</taxon>
        <taxon>Bacillati</taxon>
        <taxon>Actinomycetota</taxon>
        <taxon>Actinomycetes</taxon>
        <taxon>Mycobacteriales</taxon>
        <taxon>Mycobacteriaceae</taxon>
        <taxon>Mycolicibacterium</taxon>
    </lineage>
</organism>
<dbReference type="Gene3D" id="1.10.357.10">
    <property type="entry name" value="Tetracycline Repressor, domain 2"/>
    <property type="match status" value="1"/>
</dbReference>
<dbReference type="InterPro" id="IPR050109">
    <property type="entry name" value="HTH-type_TetR-like_transc_reg"/>
</dbReference>
<dbReference type="RefSeq" id="WP_280832098.1">
    <property type="nucleotide sequence ID" value="NZ_JARXVE010000003.1"/>
</dbReference>
<reference evidence="6 7" key="1">
    <citation type="submission" date="2023-04" db="EMBL/GenBank/DDBJ databases">
        <title>Forest soil microbial communities from Buena Vista Peninsula, Colon Province, Panama.</title>
        <authorList>
            <person name="Bouskill N."/>
        </authorList>
    </citation>
    <scope>NUCLEOTIDE SEQUENCE [LARGE SCALE GENOMIC DNA]</scope>
    <source>
        <strain evidence="6 7">AC80</strain>
    </source>
</reference>
<dbReference type="InterPro" id="IPR009057">
    <property type="entry name" value="Homeodomain-like_sf"/>
</dbReference>
<keyword evidence="7" id="KW-1185">Reference proteome</keyword>
<sequence length="203" mass="21959">METAEPAAAATRARLVQAAIKLFTRHGYAGTSLQMIADELGFTKAAIYYHFRTREQLLSAVVEPLLTQLQAVVETAERQRGAQARAEQMVRGYAELAVNNRALVSVLAGDPSVNDTLRAHPEWGSIIDRQMKLLADTDPGPAGMVKATVVYSGFAGAASPTSEPVAGDELYRLLVDTGRRILGLRASRRPKELDIQGISKGTR</sequence>
<accession>A0ABT6KXS8</accession>
<dbReference type="PANTHER" id="PTHR30055:SF234">
    <property type="entry name" value="HTH-TYPE TRANSCRIPTIONAL REGULATOR BETI"/>
    <property type="match status" value="1"/>
</dbReference>
<dbReference type="SUPFAM" id="SSF46689">
    <property type="entry name" value="Homeodomain-like"/>
    <property type="match status" value="1"/>
</dbReference>
<gene>
    <name evidence="6" type="ORF">M2272_002078</name>
</gene>
<proteinExistence type="predicted"/>
<name>A0ABT6KXS8_9MYCO</name>
<keyword evidence="3" id="KW-0804">Transcription</keyword>
<dbReference type="Pfam" id="PF00440">
    <property type="entry name" value="TetR_N"/>
    <property type="match status" value="1"/>
</dbReference>
<evidence type="ECO:0000256" key="3">
    <source>
        <dbReference type="ARBA" id="ARBA00023163"/>
    </source>
</evidence>
<dbReference type="PANTHER" id="PTHR30055">
    <property type="entry name" value="HTH-TYPE TRANSCRIPTIONAL REGULATOR RUTR"/>
    <property type="match status" value="1"/>
</dbReference>
<dbReference type="EMBL" id="JARXVE010000003">
    <property type="protein sequence ID" value="MDH6195438.1"/>
    <property type="molecule type" value="Genomic_DNA"/>
</dbReference>
<evidence type="ECO:0000259" key="5">
    <source>
        <dbReference type="PROSITE" id="PS50977"/>
    </source>
</evidence>
<dbReference type="PRINTS" id="PR00455">
    <property type="entry name" value="HTHTETR"/>
</dbReference>
<protein>
    <submittedName>
        <fullName evidence="6">AcrR family transcriptional regulator</fullName>
    </submittedName>
</protein>
<evidence type="ECO:0000313" key="6">
    <source>
        <dbReference type="EMBL" id="MDH6195438.1"/>
    </source>
</evidence>
<evidence type="ECO:0000256" key="1">
    <source>
        <dbReference type="ARBA" id="ARBA00023015"/>
    </source>
</evidence>
<comment type="caution">
    <text evidence="6">The sequence shown here is derived from an EMBL/GenBank/DDBJ whole genome shotgun (WGS) entry which is preliminary data.</text>
</comment>
<feature type="DNA-binding region" description="H-T-H motif" evidence="4">
    <location>
        <begin position="32"/>
        <end position="51"/>
    </location>
</feature>
<feature type="domain" description="HTH tetR-type" evidence="5">
    <location>
        <begin position="9"/>
        <end position="69"/>
    </location>
</feature>
<dbReference type="Proteomes" id="UP001160130">
    <property type="component" value="Unassembled WGS sequence"/>
</dbReference>
<dbReference type="PROSITE" id="PS50977">
    <property type="entry name" value="HTH_TETR_2"/>
    <property type="match status" value="1"/>
</dbReference>
<keyword evidence="2 4" id="KW-0238">DNA-binding</keyword>
<evidence type="ECO:0000256" key="4">
    <source>
        <dbReference type="PROSITE-ProRule" id="PRU00335"/>
    </source>
</evidence>